<dbReference type="Gene3D" id="2.40.128.110">
    <property type="entry name" value="Lipid/polyisoprenoid-binding, YceI-like"/>
    <property type="match status" value="1"/>
</dbReference>
<dbReference type="PANTHER" id="PTHR34406">
    <property type="entry name" value="PROTEIN YCEI"/>
    <property type="match status" value="1"/>
</dbReference>
<name>A0A917DX74_9BACT</name>
<dbReference type="SMART" id="SM00867">
    <property type="entry name" value="YceI"/>
    <property type="match status" value="1"/>
</dbReference>
<evidence type="ECO:0000259" key="1">
    <source>
        <dbReference type="SMART" id="SM00867"/>
    </source>
</evidence>
<sequence>MINQTKWSIDQAHSDITFKVRHLMIAHVKGEFKTFEANIYTSEKDFTTAEIDVWIDAASITTGDVQRDDHLKSVDFLDVINHKQITFTASTIVKAEEKGKHKLWGELTMIGVTKNVVLDVEFGGIVKDPWGNERAGFTITGKINRADWGLVWNTTIEAGGIMVSEEISINCEIELTNIGFKDLTMELQPGDANERTLL</sequence>
<dbReference type="AlphaFoldDB" id="A0A917DX74"/>
<evidence type="ECO:0000313" key="3">
    <source>
        <dbReference type="Proteomes" id="UP000609064"/>
    </source>
</evidence>
<dbReference type="EMBL" id="BMKK01000016">
    <property type="protein sequence ID" value="GGD80186.1"/>
    <property type="molecule type" value="Genomic_DNA"/>
</dbReference>
<reference evidence="2" key="1">
    <citation type="journal article" date="2014" name="Int. J. Syst. Evol. Microbiol.">
        <title>Complete genome sequence of Corynebacterium casei LMG S-19264T (=DSM 44701T), isolated from a smear-ripened cheese.</title>
        <authorList>
            <consortium name="US DOE Joint Genome Institute (JGI-PGF)"/>
            <person name="Walter F."/>
            <person name="Albersmeier A."/>
            <person name="Kalinowski J."/>
            <person name="Ruckert C."/>
        </authorList>
    </citation>
    <scope>NUCLEOTIDE SEQUENCE</scope>
    <source>
        <strain evidence="2">CGMCC 1.15958</strain>
    </source>
</reference>
<accession>A0A917DX74</accession>
<dbReference type="PANTHER" id="PTHR34406:SF1">
    <property type="entry name" value="PROTEIN YCEI"/>
    <property type="match status" value="1"/>
</dbReference>
<reference evidence="2" key="2">
    <citation type="submission" date="2020-09" db="EMBL/GenBank/DDBJ databases">
        <authorList>
            <person name="Sun Q."/>
            <person name="Zhou Y."/>
        </authorList>
    </citation>
    <scope>NUCLEOTIDE SEQUENCE</scope>
    <source>
        <strain evidence="2">CGMCC 1.15958</strain>
    </source>
</reference>
<protein>
    <recommendedName>
        <fullName evidence="1">Lipid/polyisoprenoid-binding YceI-like domain-containing protein</fullName>
    </recommendedName>
</protein>
<dbReference type="SUPFAM" id="SSF101874">
    <property type="entry name" value="YceI-like"/>
    <property type="match status" value="1"/>
</dbReference>
<feature type="domain" description="Lipid/polyisoprenoid-binding YceI-like" evidence="1">
    <location>
        <begin position="6"/>
        <end position="176"/>
    </location>
</feature>
<dbReference type="Proteomes" id="UP000609064">
    <property type="component" value="Unassembled WGS sequence"/>
</dbReference>
<organism evidence="2 3">
    <name type="scientific">Emticicia aquatilis</name>
    <dbReference type="NCBI Taxonomy" id="1537369"/>
    <lineage>
        <taxon>Bacteria</taxon>
        <taxon>Pseudomonadati</taxon>
        <taxon>Bacteroidota</taxon>
        <taxon>Cytophagia</taxon>
        <taxon>Cytophagales</taxon>
        <taxon>Leadbetterellaceae</taxon>
        <taxon>Emticicia</taxon>
    </lineage>
</organism>
<dbReference type="RefSeq" id="WP_229250900.1">
    <property type="nucleotide sequence ID" value="NZ_BMKK01000016.1"/>
</dbReference>
<dbReference type="InterPro" id="IPR036761">
    <property type="entry name" value="TTHA0802/YceI-like_sf"/>
</dbReference>
<comment type="caution">
    <text evidence="2">The sequence shown here is derived from an EMBL/GenBank/DDBJ whole genome shotgun (WGS) entry which is preliminary data.</text>
</comment>
<proteinExistence type="predicted"/>
<dbReference type="Pfam" id="PF04264">
    <property type="entry name" value="YceI"/>
    <property type="match status" value="1"/>
</dbReference>
<keyword evidence="3" id="KW-1185">Reference proteome</keyword>
<dbReference type="InterPro" id="IPR007372">
    <property type="entry name" value="Lipid/polyisoprenoid-bd_YceI"/>
</dbReference>
<evidence type="ECO:0000313" key="2">
    <source>
        <dbReference type="EMBL" id="GGD80186.1"/>
    </source>
</evidence>
<gene>
    <name evidence="2" type="ORF">GCM10011514_50250</name>
</gene>